<evidence type="ECO:0000256" key="1">
    <source>
        <dbReference type="SAM" id="MobiDB-lite"/>
    </source>
</evidence>
<dbReference type="RefSeq" id="XP_007700671.1">
    <property type="nucleotide sequence ID" value="XM_007702481.1"/>
</dbReference>
<dbReference type="HOGENOM" id="CLU_1652018_0_0_1"/>
<organism evidence="2 3">
    <name type="scientific">Cochliobolus sativus (strain ND90Pr / ATCC 201652)</name>
    <name type="common">Common root rot and spot blotch fungus</name>
    <name type="synonym">Bipolaris sorokiniana</name>
    <dbReference type="NCBI Taxonomy" id="665912"/>
    <lineage>
        <taxon>Eukaryota</taxon>
        <taxon>Fungi</taxon>
        <taxon>Dikarya</taxon>
        <taxon>Ascomycota</taxon>
        <taxon>Pezizomycotina</taxon>
        <taxon>Dothideomycetes</taxon>
        <taxon>Pleosporomycetidae</taxon>
        <taxon>Pleosporales</taxon>
        <taxon>Pleosporineae</taxon>
        <taxon>Pleosporaceae</taxon>
        <taxon>Bipolaris</taxon>
    </lineage>
</organism>
<feature type="region of interest" description="Disordered" evidence="1">
    <location>
        <begin position="96"/>
        <end position="147"/>
    </location>
</feature>
<evidence type="ECO:0000313" key="3">
    <source>
        <dbReference type="Proteomes" id="UP000016934"/>
    </source>
</evidence>
<dbReference type="GeneID" id="19136979"/>
<reference evidence="3" key="2">
    <citation type="journal article" date="2013" name="PLoS Genet.">
        <title>Comparative genome structure, secondary metabolite, and effector coding capacity across Cochliobolus pathogens.</title>
        <authorList>
            <person name="Condon B.J."/>
            <person name="Leng Y."/>
            <person name="Wu D."/>
            <person name="Bushley K.E."/>
            <person name="Ohm R.A."/>
            <person name="Otillar R."/>
            <person name="Martin J."/>
            <person name="Schackwitz W."/>
            <person name="Grimwood J."/>
            <person name="MohdZainudin N."/>
            <person name="Xue C."/>
            <person name="Wang R."/>
            <person name="Manning V.A."/>
            <person name="Dhillon B."/>
            <person name="Tu Z.J."/>
            <person name="Steffenson B.J."/>
            <person name="Salamov A."/>
            <person name="Sun H."/>
            <person name="Lowry S."/>
            <person name="LaButti K."/>
            <person name="Han J."/>
            <person name="Copeland A."/>
            <person name="Lindquist E."/>
            <person name="Barry K."/>
            <person name="Schmutz J."/>
            <person name="Baker S.E."/>
            <person name="Ciuffetti L.M."/>
            <person name="Grigoriev I.V."/>
            <person name="Zhong S."/>
            <person name="Turgeon B.G."/>
        </authorList>
    </citation>
    <scope>NUCLEOTIDE SEQUENCE [LARGE SCALE GENOMIC DNA]</scope>
    <source>
        <strain evidence="3">ND90Pr / ATCC 201652</strain>
    </source>
</reference>
<dbReference type="AlphaFoldDB" id="M2T3P3"/>
<dbReference type="Proteomes" id="UP000016934">
    <property type="component" value="Unassembled WGS sequence"/>
</dbReference>
<dbReference type="KEGG" id="bsc:COCSADRAFT_329602"/>
<gene>
    <name evidence="2" type="ORF">COCSADRAFT_329602</name>
</gene>
<reference evidence="2 3" key="1">
    <citation type="journal article" date="2012" name="PLoS Pathog.">
        <title>Diverse lifestyles and strategies of plant pathogenesis encoded in the genomes of eighteen Dothideomycetes fungi.</title>
        <authorList>
            <person name="Ohm R.A."/>
            <person name="Feau N."/>
            <person name="Henrissat B."/>
            <person name="Schoch C.L."/>
            <person name="Horwitz B.A."/>
            <person name="Barry K.W."/>
            <person name="Condon B.J."/>
            <person name="Copeland A.C."/>
            <person name="Dhillon B."/>
            <person name="Glaser F."/>
            <person name="Hesse C.N."/>
            <person name="Kosti I."/>
            <person name="LaButti K."/>
            <person name="Lindquist E.A."/>
            <person name="Lucas S."/>
            <person name="Salamov A.A."/>
            <person name="Bradshaw R.E."/>
            <person name="Ciuffetti L."/>
            <person name="Hamelin R.C."/>
            <person name="Kema G.H.J."/>
            <person name="Lawrence C."/>
            <person name="Scott J.A."/>
            <person name="Spatafora J.W."/>
            <person name="Turgeon B.G."/>
            <person name="de Wit P.J.G.M."/>
            <person name="Zhong S."/>
            <person name="Goodwin S.B."/>
            <person name="Grigoriev I.V."/>
        </authorList>
    </citation>
    <scope>NUCLEOTIDE SEQUENCE [LARGE SCALE GENOMIC DNA]</scope>
    <source>
        <strain evidence="3">ND90Pr / ATCC 201652</strain>
    </source>
</reference>
<evidence type="ECO:0000313" key="2">
    <source>
        <dbReference type="EMBL" id="EMD63602.1"/>
    </source>
</evidence>
<feature type="compositionally biased region" description="Pro residues" evidence="1">
    <location>
        <begin position="51"/>
        <end position="60"/>
    </location>
</feature>
<dbReference type="EMBL" id="KB445644">
    <property type="protein sequence ID" value="EMD63602.1"/>
    <property type="molecule type" value="Genomic_DNA"/>
</dbReference>
<protein>
    <submittedName>
        <fullName evidence="2">Uncharacterized protein</fullName>
    </submittedName>
</protein>
<name>M2T3P3_COCSN</name>
<proteinExistence type="predicted"/>
<sequence length="160" mass="17657">MQLHHDNCIRPQIRHDNQPPNANAPPAAKAKKEPAPSAGHQHSPSCQTRHPPSPQAPPTTTPTLQMWSLAKTFNSFGCAGKIMRAKIHAGTIPRWSFRSFPPFRATPTSKPPSPTKQGEPFEVAGESCRSNRSGSAADVEKSKTSWQKSKKKARMWFVIE</sequence>
<feature type="region of interest" description="Disordered" evidence="1">
    <location>
        <begin position="1"/>
        <end position="64"/>
    </location>
</feature>
<feature type="compositionally biased region" description="Basic and acidic residues" evidence="1">
    <location>
        <begin position="1"/>
        <end position="17"/>
    </location>
</feature>
<keyword evidence="3" id="KW-1185">Reference proteome</keyword>
<feature type="compositionally biased region" description="Low complexity" evidence="1">
    <location>
        <begin position="19"/>
        <end position="28"/>
    </location>
</feature>
<accession>M2T3P3</accession>